<keyword evidence="5" id="KW-0238">DNA-binding</keyword>
<dbReference type="Pfam" id="PF00105">
    <property type="entry name" value="zf-C4"/>
    <property type="match status" value="1"/>
</dbReference>
<dbReference type="SUPFAM" id="SSF57716">
    <property type="entry name" value="Glucocorticoid receptor-like (DNA-binding domain)"/>
    <property type="match status" value="1"/>
</dbReference>
<evidence type="ECO:0000256" key="7">
    <source>
        <dbReference type="ARBA" id="ARBA00023170"/>
    </source>
</evidence>
<dbReference type="GO" id="GO:0000978">
    <property type="term" value="F:RNA polymerase II cis-regulatory region sequence-specific DNA binding"/>
    <property type="evidence" value="ECO:0007669"/>
    <property type="project" value="TreeGrafter"/>
</dbReference>
<evidence type="ECO:0000256" key="1">
    <source>
        <dbReference type="ARBA" id="ARBA00022723"/>
    </source>
</evidence>
<sequence length="110" mass="12887">MSIPCPLIKNRGYNFCVLTCHSCRTFFRRNGLNDYTQSLCKAGDKCVITVENRRHCQKCRLKKCFEVGMKRQLKCFYGILRMCANDQIALVKYSCFEIQILKSTHQLVKH</sequence>
<dbReference type="GO" id="GO:0045944">
    <property type="term" value="P:positive regulation of transcription by RNA polymerase II"/>
    <property type="evidence" value="ECO:0007669"/>
    <property type="project" value="TreeGrafter"/>
</dbReference>
<dbReference type="AlphaFoldDB" id="A0A7R9KDK1"/>
<keyword evidence="7" id="KW-0675">Receptor</keyword>
<accession>A0A7R9KDK1</accession>
<evidence type="ECO:0000313" key="11">
    <source>
        <dbReference type="Proteomes" id="UP000759131"/>
    </source>
</evidence>
<dbReference type="PANTHER" id="PTHR24082:SF283">
    <property type="entry name" value="NUCLEAR HORMONE RECEPTOR HR96"/>
    <property type="match status" value="1"/>
</dbReference>
<dbReference type="InterPro" id="IPR013088">
    <property type="entry name" value="Znf_NHR/GATA"/>
</dbReference>
<dbReference type="SMART" id="SM00399">
    <property type="entry name" value="ZnF_C4"/>
    <property type="match status" value="1"/>
</dbReference>
<evidence type="ECO:0000313" key="10">
    <source>
        <dbReference type="EMBL" id="CAD7621111.1"/>
    </source>
</evidence>
<name>A0A7R9KDK1_9ACAR</name>
<organism evidence="10">
    <name type="scientific">Medioppia subpectinata</name>
    <dbReference type="NCBI Taxonomy" id="1979941"/>
    <lineage>
        <taxon>Eukaryota</taxon>
        <taxon>Metazoa</taxon>
        <taxon>Ecdysozoa</taxon>
        <taxon>Arthropoda</taxon>
        <taxon>Chelicerata</taxon>
        <taxon>Arachnida</taxon>
        <taxon>Acari</taxon>
        <taxon>Acariformes</taxon>
        <taxon>Sarcoptiformes</taxon>
        <taxon>Oribatida</taxon>
        <taxon>Brachypylina</taxon>
        <taxon>Oppioidea</taxon>
        <taxon>Oppiidae</taxon>
        <taxon>Medioppia</taxon>
    </lineage>
</organism>
<dbReference type="PANTHER" id="PTHR24082">
    <property type="entry name" value="NUCLEAR HORMONE RECEPTOR"/>
    <property type="match status" value="1"/>
</dbReference>
<keyword evidence="3" id="KW-0862">Zinc</keyword>
<keyword evidence="8" id="KW-0539">Nucleus</keyword>
<evidence type="ECO:0000256" key="2">
    <source>
        <dbReference type="ARBA" id="ARBA00022771"/>
    </source>
</evidence>
<dbReference type="GO" id="GO:0004879">
    <property type="term" value="F:nuclear receptor activity"/>
    <property type="evidence" value="ECO:0007669"/>
    <property type="project" value="TreeGrafter"/>
</dbReference>
<dbReference type="GO" id="GO:0030154">
    <property type="term" value="P:cell differentiation"/>
    <property type="evidence" value="ECO:0007669"/>
    <property type="project" value="TreeGrafter"/>
</dbReference>
<dbReference type="GO" id="GO:0008270">
    <property type="term" value="F:zinc ion binding"/>
    <property type="evidence" value="ECO:0007669"/>
    <property type="project" value="UniProtKB-KW"/>
</dbReference>
<evidence type="ECO:0000256" key="6">
    <source>
        <dbReference type="ARBA" id="ARBA00023163"/>
    </source>
</evidence>
<keyword evidence="4" id="KW-0805">Transcription regulation</keyword>
<dbReference type="InterPro" id="IPR050234">
    <property type="entry name" value="Nuclear_hormone_rcpt_NR1"/>
</dbReference>
<evidence type="ECO:0000256" key="8">
    <source>
        <dbReference type="ARBA" id="ARBA00023242"/>
    </source>
</evidence>
<evidence type="ECO:0000256" key="3">
    <source>
        <dbReference type="ARBA" id="ARBA00022833"/>
    </source>
</evidence>
<reference evidence="10" key="1">
    <citation type="submission" date="2020-11" db="EMBL/GenBank/DDBJ databases">
        <authorList>
            <person name="Tran Van P."/>
        </authorList>
    </citation>
    <scope>NUCLEOTIDE SEQUENCE</scope>
</reference>
<keyword evidence="11" id="KW-1185">Reference proteome</keyword>
<evidence type="ECO:0000256" key="4">
    <source>
        <dbReference type="ARBA" id="ARBA00023015"/>
    </source>
</evidence>
<keyword evidence="6" id="KW-0804">Transcription</keyword>
<proteinExistence type="predicted"/>
<feature type="domain" description="Nuclear receptor" evidence="9">
    <location>
        <begin position="1"/>
        <end position="76"/>
    </location>
</feature>
<evidence type="ECO:0000259" key="9">
    <source>
        <dbReference type="PROSITE" id="PS51030"/>
    </source>
</evidence>
<dbReference type="PROSITE" id="PS51030">
    <property type="entry name" value="NUCLEAR_REC_DBD_2"/>
    <property type="match status" value="1"/>
</dbReference>
<protein>
    <recommendedName>
        <fullName evidence="9">Nuclear receptor domain-containing protein</fullName>
    </recommendedName>
</protein>
<gene>
    <name evidence="10" type="ORF">OSB1V03_LOCUS1587</name>
</gene>
<dbReference type="PRINTS" id="PR00047">
    <property type="entry name" value="STROIDFINGER"/>
</dbReference>
<evidence type="ECO:0000256" key="5">
    <source>
        <dbReference type="ARBA" id="ARBA00023125"/>
    </source>
</evidence>
<dbReference type="InterPro" id="IPR001628">
    <property type="entry name" value="Znf_hrmn_rcpt"/>
</dbReference>
<dbReference type="GO" id="GO:0000122">
    <property type="term" value="P:negative regulation of transcription by RNA polymerase II"/>
    <property type="evidence" value="ECO:0007669"/>
    <property type="project" value="TreeGrafter"/>
</dbReference>
<dbReference type="EMBL" id="CAJPIZ010000482">
    <property type="protein sequence ID" value="CAG2101541.1"/>
    <property type="molecule type" value="Genomic_DNA"/>
</dbReference>
<keyword evidence="1" id="KW-0479">Metal-binding</keyword>
<dbReference type="Proteomes" id="UP000759131">
    <property type="component" value="Unassembled WGS sequence"/>
</dbReference>
<keyword evidence="2" id="KW-0863">Zinc-finger</keyword>
<dbReference type="OrthoDB" id="6247587at2759"/>
<dbReference type="EMBL" id="OC855057">
    <property type="protein sequence ID" value="CAD7621111.1"/>
    <property type="molecule type" value="Genomic_DNA"/>
</dbReference>
<dbReference type="Gene3D" id="3.30.50.10">
    <property type="entry name" value="Erythroid Transcription Factor GATA-1, subunit A"/>
    <property type="match status" value="1"/>
</dbReference>